<dbReference type="EMBL" id="KU144983">
    <property type="protein sequence ID" value="AMK59390.1"/>
    <property type="molecule type" value="Genomic_DNA"/>
</dbReference>
<dbReference type="InterPro" id="IPR028098">
    <property type="entry name" value="Glyco_trans_4-like_N"/>
</dbReference>
<evidence type="ECO:0000313" key="3">
    <source>
        <dbReference type="EMBL" id="AMK59390.1"/>
    </source>
</evidence>
<dbReference type="CDD" id="cd03819">
    <property type="entry name" value="GT4_WavL-like"/>
    <property type="match status" value="1"/>
</dbReference>
<dbReference type="PANTHER" id="PTHR45947">
    <property type="entry name" value="SULFOQUINOVOSYL TRANSFERASE SQD2"/>
    <property type="match status" value="1"/>
</dbReference>
<dbReference type="GO" id="GO:0016758">
    <property type="term" value="F:hexosyltransferase activity"/>
    <property type="evidence" value="ECO:0007669"/>
    <property type="project" value="TreeGrafter"/>
</dbReference>
<feature type="domain" description="Glycosyl transferase family 1" evidence="1">
    <location>
        <begin position="202"/>
        <end position="364"/>
    </location>
</feature>
<organism evidence="3">
    <name type="scientific">uncultured bacterium UPO57</name>
    <dbReference type="NCBI Taxonomy" id="1776980"/>
    <lineage>
        <taxon>Bacteria</taxon>
        <taxon>environmental samples</taxon>
    </lineage>
</organism>
<dbReference type="InterPro" id="IPR050194">
    <property type="entry name" value="Glycosyltransferase_grp1"/>
</dbReference>
<keyword evidence="3" id="KW-0808">Transferase</keyword>
<dbReference type="SUPFAM" id="SSF53756">
    <property type="entry name" value="UDP-Glycosyltransferase/glycogen phosphorylase"/>
    <property type="match status" value="1"/>
</dbReference>
<dbReference type="Pfam" id="PF13439">
    <property type="entry name" value="Glyco_transf_4"/>
    <property type="match status" value="1"/>
</dbReference>
<protein>
    <submittedName>
        <fullName evidence="3">Glycosyltransferase</fullName>
    </submittedName>
</protein>
<dbReference type="Pfam" id="PF00534">
    <property type="entry name" value="Glycos_transf_1"/>
    <property type="match status" value="1"/>
</dbReference>
<dbReference type="PANTHER" id="PTHR45947:SF3">
    <property type="entry name" value="SULFOQUINOVOSYL TRANSFERASE SQD2"/>
    <property type="match status" value="1"/>
</dbReference>
<feature type="domain" description="Glycosyltransferase subfamily 4-like N-terminal" evidence="2">
    <location>
        <begin position="17"/>
        <end position="170"/>
    </location>
</feature>
<sequence>MKFDKTVLQVIPALDAGGAERATLEIAEAVVEAGGRALVATRGGRLAGEIERAGGEIFLMPVHSKNPLAIAANRGRLVKLIREEKVDIVHARSRAPAWSALWAARAAGVPFVATYHGAYAAKTPLKRLYNSAMARGDVVIANSEYTAAAIRKQFALDEARLRVIPRGVDLRIFDPDKVAGERIDALSRLWGVKPGAGALRLLLPARLTAWKGQDVAIEAVAGLASTMGGTGQAQDLQLVLPGDAQGRDDYRAALQRAIEMRGVRDMIHLVGHCADMPAAYAWADAVLAPSTRPEAFGRVAVEAGAMGRPVIAAAHGGAQETVIDGETGYLVAPGNAKALAGAIAALAGMGPEGRKAMGARARERVRRLYSLEAMRRATLEAYRSLGA</sequence>
<accession>A0A126SYK4</accession>
<reference evidence="3" key="1">
    <citation type="journal article" date="2016" name="Appl. Environ. Microbiol.">
        <title>Functional Metagenomics of a Biostimulated Petroleum-Contaminated Soil Reveals an Extraordinary Diversity of Extradiol Dioxygenases.</title>
        <authorList>
            <person name="Terron-Gonzalez L."/>
            <person name="Martin-Cabello G."/>
            <person name="Ferrer M."/>
            <person name="Santero E."/>
        </authorList>
    </citation>
    <scope>NUCLEOTIDE SEQUENCE</scope>
</reference>
<evidence type="ECO:0000259" key="2">
    <source>
        <dbReference type="Pfam" id="PF13439"/>
    </source>
</evidence>
<dbReference type="Gene3D" id="3.40.50.2000">
    <property type="entry name" value="Glycogen Phosphorylase B"/>
    <property type="match status" value="2"/>
</dbReference>
<dbReference type="AlphaFoldDB" id="A0A126SYK4"/>
<dbReference type="InterPro" id="IPR001296">
    <property type="entry name" value="Glyco_trans_1"/>
</dbReference>
<proteinExistence type="predicted"/>
<name>A0A126SYK4_9BACT</name>
<evidence type="ECO:0000259" key="1">
    <source>
        <dbReference type="Pfam" id="PF00534"/>
    </source>
</evidence>